<dbReference type="EMBL" id="LIAE01010179">
    <property type="protein sequence ID" value="PAV65939.1"/>
    <property type="molecule type" value="Genomic_DNA"/>
</dbReference>
<name>A0A2A2JWJ3_9BILA</name>
<accession>A0A2A2JWJ3</accession>
<gene>
    <name evidence="1" type="ORF">WR25_00410</name>
</gene>
<comment type="caution">
    <text evidence="1">The sequence shown here is derived from an EMBL/GenBank/DDBJ whole genome shotgun (WGS) entry which is preliminary data.</text>
</comment>
<organism evidence="1 2">
    <name type="scientific">Diploscapter pachys</name>
    <dbReference type="NCBI Taxonomy" id="2018661"/>
    <lineage>
        <taxon>Eukaryota</taxon>
        <taxon>Metazoa</taxon>
        <taxon>Ecdysozoa</taxon>
        <taxon>Nematoda</taxon>
        <taxon>Chromadorea</taxon>
        <taxon>Rhabditida</taxon>
        <taxon>Rhabditina</taxon>
        <taxon>Rhabditomorpha</taxon>
        <taxon>Rhabditoidea</taxon>
        <taxon>Rhabditidae</taxon>
        <taxon>Diploscapter</taxon>
    </lineage>
</organism>
<dbReference type="AlphaFoldDB" id="A0A2A2JWJ3"/>
<proteinExistence type="predicted"/>
<sequence>MRYFVTYICFDTSVDHKLLGTADTMGYPEYQIVSPLENPAYADCVTVSDIEARFERLRNYQANHNEVTFTCCTVKVLRVEPLEESWFVKGWDQPQSAAHAQG</sequence>
<protein>
    <submittedName>
        <fullName evidence="1">Uncharacterized protein</fullName>
    </submittedName>
</protein>
<evidence type="ECO:0000313" key="1">
    <source>
        <dbReference type="EMBL" id="PAV65939.1"/>
    </source>
</evidence>
<evidence type="ECO:0000313" key="2">
    <source>
        <dbReference type="Proteomes" id="UP000218231"/>
    </source>
</evidence>
<keyword evidence="2" id="KW-1185">Reference proteome</keyword>
<reference evidence="1 2" key="1">
    <citation type="journal article" date="2017" name="Curr. Biol.">
        <title>Genome architecture and evolution of a unichromosomal asexual nematode.</title>
        <authorList>
            <person name="Fradin H."/>
            <person name="Zegar C."/>
            <person name="Gutwein M."/>
            <person name="Lucas J."/>
            <person name="Kovtun M."/>
            <person name="Corcoran D."/>
            <person name="Baugh L.R."/>
            <person name="Kiontke K."/>
            <person name="Gunsalus K."/>
            <person name="Fitch D.H."/>
            <person name="Piano F."/>
        </authorList>
    </citation>
    <scope>NUCLEOTIDE SEQUENCE [LARGE SCALE GENOMIC DNA]</scope>
    <source>
        <strain evidence="1">PF1309</strain>
    </source>
</reference>
<dbReference type="Proteomes" id="UP000218231">
    <property type="component" value="Unassembled WGS sequence"/>
</dbReference>